<sequence length="119" mass="12631">MPWPYRHIVVVSAAEQAAANQLAAQIDPDDGSNTFGVPLSPNGLEPATHFGCSTASEAVMAQAMFDAQPVLLSVRWWRLEAATGELIDTNTAQGLPGQVWTWRDTLAAVGLTTVAGEEP</sequence>
<comment type="caution">
    <text evidence="1">The sequence shown here is derived from an EMBL/GenBank/DDBJ whole genome shotgun (WGS) entry which is preliminary data.</text>
</comment>
<protein>
    <submittedName>
        <fullName evidence="1">Uncharacterized protein</fullName>
    </submittedName>
</protein>
<organism evidence="1 2">
    <name type="scientific">Blastopirellula marina</name>
    <dbReference type="NCBI Taxonomy" id="124"/>
    <lineage>
        <taxon>Bacteria</taxon>
        <taxon>Pseudomonadati</taxon>
        <taxon>Planctomycetota</taxon>
        <taxon>Planctomycetia</taxon>
        <taxon>Pirellulales</taxon>
        <taxon>Pirellulaceae</taxon>
        <taxon>Blastopirellula</taxon>
    </lineage>
</organism>
<reference evidence="1 2" key="1">
    <citation type="submission" date="2018-02" db="EMBL/GenBank/DDBJ databases">
        <title>Comparative genomes isolates from brazilian mangrove.</title>
        <authorList>
            <person name="Araujo J.E."/>
            <person name="Taketani R.G."/>
            <person name="Silva M.C.P."/>
            <person name="Loureco M.V."/>
            <person name="Andreote F.D."/>
        </authorList>
    </citation>
    <scope>NUCLEOTIDE SEQUENCE [LARGE SCALE GENOMIC DNA]</scope>
    <source>
        <strain evidence="1 2">Hex-1 MGV</strain>
    </source>
</reference>
<dbReference type="Proteomes" id="UP000238322">
    <property type="component" value="Unassembled WGS sequence"/>
</dbReference>
<evidence type="ECO:0000313" key="1">
    <source>
        <dbReference type="EMBL" id="PQO37479.1"/>
    </source>
</evidence>
<dbReference type="EMBL" id="PUHY01000005">
    <property type="protein sequence ID" value="PQO37479.1"/>
    <property type="molecule type" value="Genomic_DNA"/>
</dbReference>
<evidence type="ECO:0000313" key="2">
    <source>
        <dbReference type="Proteomes" id="UP000238322"/>
    </source>
</evidence>
<dbReference type="AlphaFoldDB" id="A0A2S8FZ56"/>
<proteinExistence type="predicted"/>
<dbReference type="RefSeq" id="WP_105328728.1">
    <property type="nucleotide sequence ID" value="NZ_PUHY01000005.1"/>
</dbReference>
<accession>A0A2S8FZ56</accession>
<gene>
    <name evidence="1" type="ORF">C5Y83_05925</name>
</gene>
<name>A0A2S8FZ56_9BACT</name>
<dbReference type="OrthoDB" id="9920598at2"/>